<evidence type="ECO:0000313" key="2">
    <source>
        <dbReference type="Proteomes" id="UP000095390"/>
    </source>
</evidence>
<sequence>MEQSPSYKRKIQIQFQAYCYKILRGEAVDYYRYVNYLQKHEKSIENLSSEESDELYVSDEYRSDDHLFKVLEYDIGIKSDLLAEVLHLLSQKKRDVILLSFFLGMSDTEIARIMCVVNSTIYEHKKKALKLMKSELEKRGMEE</sequence>
<gene>
    <name evidence="1" type="ORF">ERS852578_01628</name>
</gene>
<dbReference type="GO" id="GO:0006352">
    <property type="term" value="P:DNA-templated transcription initiation"/>
    <property type="evidence" value="ECO:0007669"/>
    <property type="project" value="InterPro"/>
</dbReference>
<dbReference type="SUPFAM" id="SSF88659">
    <property type="entry name" value="Sigma3 and sigma4 domains of RNA polymerase sigma factors"/>
    <property type="match status" value="1"/>
</dbReference>
<proteinExistence type="predicted"/>
<dbReference type="RefSeq" id="WP_055182905.1">
    <property type="nucleotide sequence ID" value="NZ_CYYC01000018.1"/>
</dbReference>
<dbReference type="InterPro" id="IPR014284">
    <property type="entry name" value="RNA_pol_sigma-70_dom"/>
</dbReference>
<accession>A0A173TEP5</accession>
<dbReference type="Proteomes" id="UP000095390">
    <property type="component" value="Unassembled WGS sequence"/>
</dbReference>
<dbReference type="OrthoDB" id="9806818at2"/>
<dbReference type="AlphaFoldDB" id="A0A173TEP5"/>
<dbReference type="Gene3D" id="1.10.10.10">
    <property type="entry name" value="Winged helix-like DNA-binding domain superfamily/Winged helix DNA-binding domain"/>
    <property type="match status" value="1"/>
</dbReference>
<protein>
    <submittedName>
        <fullName evidence="1">RNA polymerase sigma factor, sigma-70 family</fullName>
    </submittedName>
</protein>
<evidence type="ECO:0000313" key="1">
    <source>
        <dbReference type="EMBL" id="CUN01191.1"/>
    </source>
</evidence>
<dbReference type="NCBIfam" id="TIGR02937">
    <property type="entry name" value="sigma70-ECF"/>
    <property type="match status" value="1"/>
</dbReference>
<dbReference type="InterPro" id="IPR036388">
    <property type="entry name" value="WH-like_DNA-bd_sf"/>
</dbReference>
<dbReference type="InterPro" id="IPR013324">
    <property type="entry name" value="RNA_pol_sigma_r3/r4-like"/>
</dbReference>
<organism evidence="1 2">
    <name type="scientific">Anaerobutyricum hallii</name>
    <dbReference type="NCBI Taxonomy" id="39488"/>
    <lineage>
        <taxon>Bacteria</taxon>
        <taxon>Bacillati</taxon>
        <taxon>Bacillota</taxon>
        <taxon>Clostridia</taxon>
        <taxon>Lachnospirales</taxon>
        <taxon>Lachnospiraceae</taxon>
        <taxon>Anaerobutyricum</taxon>
    </lineage>
</organism>
<reference evidence="1 2" key="1">
    <citation type="submission" date="2015-09" db="EMBL/GenBank/DDBJ databases">
        <authorList>
            <consortium name="Pathogen Informatics"/>
        </authorList>
    </citation>
    <scope>NUCLEOTIDE SEQUENCE [LARGE SCALE GENOMIC DNA]</scope>
    <source>
        <strain evidence="1 2">2789STDY5834966</strain>
    </source>
</reference>
<name>A0A173TEP5_9FIRM</name>
<dbReference type="EMBL" id="CYYC01000018">
    <property type="protein sequence ID" value="CUN01191.1"/>
    <property type="molecule type" value="Genomic_DNA"/>
</dbReference>
<dbReference type="GO" id="GO:0003700">
    <property type="term" value="F:DNA-binding transcription factor activity"/>
    <property type="evidence" value="ECO:0007669"/>
    <property type="project" value="InterPro"/>
</dbReference>